<dbReference type="EMBL" id="PXOF01000090">
    <property type="protein sequence ID" value="RGP66704.1"/>
    <property type="molecule type" value="Genomic_DNA"/>
</dbReference>
<evidence type="ECO:0000256" key="2">
    <source>
        <dbReference type="ARBA" id="ARBA00022857"/>
    </source>
</evidence>
<keyword evidence="3" id="KW-0560">Oxidoreductase</keyword>
<dbReference type="SUPFAM" id="SSF51735">
    <property type="entry name" value="NAD(P)-binding Rossmann-fold domains"/>
    <property type="match status" value="1"/>
</dbReference>
<keyword evidence="2" id="KW-0521">NADP</keyword>
<gene>
    <name evidence="5" type="ORF">FSPOR_6444</name>
</gene>
<dbReference type="InterPro" id="IPR036291">
    <property type="entry name" value="NAD(P)-bd_dom_sf"/>
</dbReference>
<evidence type="ECO:0000256" key="3">
    <source>
        <dbReference type="ARBA" id="ARBA00023002"/>
    </source>
</evidence>
<evidence type="ECO:0000259" key="4">
    <source>
        <dbReference type="Pfam" id="PF05368"/>
    </source>
</evidence>
<dbReference type="Gene3D" id="3.40.50.720">
    <property type="entry name" value="NAD(P)-binding Rossmann-like Domain"/>
    <property type="match status" value="1"/>
</dbReference>
<organism evidence="5 6">
    <name type="scientific">Fusarium sporotrichioides</name>
    <dbReference type="NCBI Taxonomy" id="5514"/>
    <lineage>
        <taxon>Eukaryota</taxon>
        <taxon>Fungi</taxon>
        <taxon>Dikarya</taxon>
        <taxon>Ascomycota</taxon>
        <taxon>Pezizomycotina</taxon>
        <taxon>Sordariomycetes</taxon>
        <taxon>Hypocreomycetidae</taxon>
        <taxon>Hypocreales</taxon>
        <taxon>Nectriaceae</taxon>
        <taxon>Fusarium</taxon>
    </lineage>
</organism>
<reference evidence="5 6" key="1">
    <citation type="journal article" date="2018" name="PLoS Pathog.">
        <title>Evolution of structural diversity of trichothecenes, a family of toxins produced by plant pathogenic and entomopathogenic fungi.</title>
        <authorList>
            <person name="Proctor R.H."/>
            <person name="McCormick S.P."/>
            <person name="Kim H.S."/>
            <person name="Cardoza R.E."/>
            <person name="Stanley A.M."/>
            <person name="Lindo L."/>
            <person name="Kelly A."/>
            <person name="Brown D.W."/>
            <person name="Lee T."/>
            <person name="Vaughan M.M."/>
            <person name="Alexander N.J."/>
            <person name="Busman M."/>
            <person name="Gutierrez S."/>
        </authorList>
    </citation>
    <scope>NUCLEOTIDE SEQUENCE [LARGE SCALE GENOMIC DNA]</scope>
    <source>
        <strain evidence="5 6">NRRL 3299</strain>
    </source>
</reference>
<dbReference type="Proteomes" id="UP000266152">
    <property type="component" value="Unassembled WGS sequence"/>
</dbReference>
<dbReference type="PANTHER" id="PTHR47706:SF4">
    <property type="entry name" value="NMRA-LIKE DOMAIN-CONTAINING PROTEIN"/>
    <property type="match status" value="1"/>
</dbReference>
<name>A0A395S2Y1_FUSSP</name>
<evidence type="ECO:0000313" key="5">
    <source>
        <dbReference type="EMBL" id="RGP66704.1"/>
    </source>
</evidence>
<evidence type="ECO:0000313" key="6">
    <source>
        <dbReference type="Proteomes" id="UP000266152"/>
    </source>
</evidence>
<keyword evidence="6" id="KW-1185">Reference proteome</keyword>
<accession>A0A395S2Y1</accession>
<dbReference type="STRING" id="5514.A0A395S2Y1"/>
<feature type="domain" description="NmrA-like" evidence="4">
    <location>
        <begin position="8"/>
        <end position="257"/>
    </location>
</feature>
<proteinExistence type="inferred from homology"/>
<comment type="similarity">
    <text evidence="1">Belongs to the NmrA-type oxidoreductase family. Isoflavone reductase subfamily.</text>
</comment>
<dbReference type="InterPro" id="IPR008030">
    <property type="entry name" value="NmrA-like"/>
</dbReference>
<dbReference type="Pfam" id="PF05368">
    <property type="entry name" value="NmrA"/>
    <property type="match status" value="1"/>
</dbReference>
<sequence>MSTQAEKKLKVVVAGASGETGKSIVNALLASPDRFQVTALGRRASVHKDVYHDFVKRGAIVEGVDFQDIDALTAILQGADTVIACLTIDQAVVQDTLIEASYKAGVGRFVPSFFATSCPRGVMPIRDMKEASLDKIRTLYLPYTAIDVGWWYQFSIPRVPSGKLDAAITFPENVIAADGNVRTALTDLEDVGKFVARIIADNRTLNKQVFAYGEVTTQNKVISTVERYTGENIARQYLSKEEAEDVINTSAEAIVANPKDPTPYVTKAMMEYKLSRGIRGDNTPESAAYLGYLDARELYPDFKPKSVEDFVRELVEGSRTASLYVGLDDHALRNNTGITI</sequence>
<dbReference type="PANTHER" id="PTHR47706">
    <property type="entry name" value="NMRA-LIKE FAMILY PROTEIN"/>
    <property type="match status" value="1"/>
</dbReference>
<protein>
    <submittedName>
        <fullName evidence="5">Isoflavone reductase</fullName>
    </submittedName>
</protein>
<dbReference type="AlphaFoldDB" id="A0A395S2Y1"/>
<dbReference type="Gene3D" id="3.90.25.10">
    <property type="entry name" value="UDP-galactose 4-epimerase, domain 1"/>
    <property type="match status" value="1"/>
</dbReference>
<evidence type="ECO:0000256" key="1">
    <source>
        <dbReference type="ARBA" id="ARBA00005725"/>
    </source>
</evidence>
<comment type="caution">
    <text evidence="5">The sequence shown here is derived from an EMBL/GenBank/DDBJ whole genome shotgun (WGS) entry which is preliminary data.</text>
</comment>
<dbReference type="InterPro" id="IPR051609">
    <property type="entry name" value="NmrA/Isoflavone_reductase-like"/>
</dbReference>
<dbReference type="GO" id="GO:0016491">
    <property type="term" value="F:oxidoreductase activity"/>
    <property type="evidence" value="ECO:0007669"/>
    <property type="project" value="UniProtKB-KW"/>
</dbReference>